<keyword evidence="2" id="KW-0812">Transmembrane</keyword>
<dbReference type="EMBL" id="CP031229">
    <property type="protein sequence ID" value="AXH95474.1"/>
    <property type="molecule type" value="Genomic_DNA"/>
</dbReference>
<keyword evidence="2" id="KW-0472">Membrane</keyword>
<feature type="region of interest" description="Disordered" evidence="1">
    <location>
        <begin position="952"/>
        <end position="985"/>
    </location>
</feature>
<dbReference type="AlphaFoldDB" id="A0A345NKB6"/>
<dbReference type="KEGG" id="orn:DV701_04415"/>
<feature type="compositionally biased region" description="Polar residues" evidence="1">
    <location>
        <begin position="963"/>
        <end position="980"/>
    </location>
</feature>
<name>A0A345NKB6_9MICO</name>
<feature type="transmembrane region" description="Helical" evidence="2">
    <location>
        <begin position="447"/>
        <end position="467"/>
    </location>
</feature>
<proteinExistence type="predicted"/>
<feature type="transmembrane region" description="Helical" evidence="2">
    <location>
        <begin position="417"/>
        <end position="435"/>
    </location>
</feature>
<feature type="transmembrane region" description="Helical" evidence="2">
    <location>
        <begin position="97"/>
        <end position="117"/>
    </location>
</feature>
<protein>
    <recommendedName>
        <fullName evidence="5">PNPLA domain-containing protein</fullName>
    </recommendedName>
</protein>
<feature type="transmembrane region" description="Helical" evidence="2">
    <location>
        <begin position="315"/>
        <end position="334"/>
    </location>
</feature>
<evidence type="ECO:0008006" key="5">
    <source>
        <dbReference type="Google" id="ProtNLM"/>
    </source>
</evidence>
<feature type="transmembrane region" description="Helical" evidence="2">
    <location>
        <begin position="24"/>
        <end position="48"/>
    </location>
</feature>
<dbReference type="Proteomes" id="UP000253790">
    <property type="component" value="Chromosome"/>
</dbReference>
<organism evidence="3 4">
    <name type="scientific">Ornithinimicrobium avium</name>
    <dbReference type="NCBI Taxonomy" id="2283195"/>
    <lineage>
        <taxon>Bacteria</taxon>
        <taxon>Bacillati</taxon>
        <taxon>Actinomycetota</taxon>
        <taxon>Actinomycetes</taxon>
        <taxon>Micrococcales</taxon>
        <taxon>Ornithinimicrobiaceae</taxon>
        <taxon>Ornithinimicrobium</taxon>
    </lineage>
</organism>
<feature type="transmembrane region" description="Helical" evidence="2">
    <location>
        <begin position="199"/>
        <end position="219"/>
    </location>
</feature>
<feature type="transmembrane region" description="Helical" evidence="2">
    <location>
        <begin position="473"/>
        <end position="497"/>
    </location>
</feature>
<feature type="transmembrane region" description="Helical" evidence="2">
    <location>
        <begin position="231"/>
        <end position="250"/>
    </location>
</feature>
<evidence type="ECO:0000256" key="2">
    <source>
        <dbReference type="SAM" id="Phobius"/>
    </source>
</evidence>
<accession>A0A345NKB6</accession>
<gene>
    <name evidence="3" type="ORF">DV701_04415</name>
</gene>
<feature type="transmembrane region" description="Helical" evidence="2">
    <location>
        <begin position="381"/>
        <end position="402"/>
    </location>
</feature>
<feature type="transmembrane region" description="Helical" evidence="2">
    <location>
        <begin position="340"/>
        <end position="360"/>
    </location>
</feature>
<feature type="transmembrane region" description="Helical" evidence="2">
    <location>
        <begin position="270"/>
        <end position="287"/>
    </location>
</feature>
<dbReference type="OrthoDB" id="581211at2"/>
<reference evidence="3 4" key="1">
    <citation type="submission" date="2018-07" db="EMBL/GenBank/DDBJ databases">
        <title>Complete genome sequencing of Ornithinimicrobium sp. AMA3305.</title>
        <authorList>
            <person name="Bae J.-W."/>
        </authorList>
    </citation>
    <scope>NUCLEOTIDE SEQUENCE [LARGE SCALE GENOMIC DNA]</scope>
    <source>
        <strain evidence="3 4">AMA3305</strain>
    </source>
</reference>
<keyword evidence="2" id="KW-1133">Transmembrane helix</keyword>
<evidence type="ECO:0000313" key="3">
    <source>
        <dbReference type="EMBL" id="AXH95474.1"/>
    </source>
</evidence>
<keyword evidence="4" id="KW-1185">Reference proteome</keyword>
<dbReference type="SUPFAM" id="SSF52151">
    <property type="entry name" value="FabD/lysophospholipase-like"/>
    <property type="match status" value="1"/>
</dbReference>
<evidence type="ECO:0000313" key="4">
    <source>
        <dbReference type="Proteomes" id="UP000253790"/>
    </source>
</evidence>
<evidence type="ECO:0000256" key="1">
    <source>
        <dbReference type="SAM" id="MobiDB-lite"/>
    </source>
</evidence>
<dbReference type="InterPro" id="IPR016035">
    <property type="entry name" value="Acyl_Trfase/lysoPLipase"/>
</dbReference>
<sequence length="1002" mass="104565">MGGWVVVWRRFRALVTWGDEVFSAAVQIVLPYWSAALALMLSAGVVIGRIDSALAARHRLDALAGGFGAVASPVRLLTPQTSLDVVTGWADPAGLLWSYLAVDLILMTLLVVLLLIVRATVQRQLAEGGSQDPEAPRRAAAAQALGWSGLALGGYWVADLLETAATVGLGLWGEDVDLQGGTAPGVAMLAARAIGGVSLLKWVGLVLAVVPVLLVASSFRSLRDRALTGLGALRGNVLVGIVLVALFLALGGDIGRQIDDVFSHAAQSPWKIVLATGLATLTSWVMLRGGMRCVAAFRCTPAVSAVTAPRLRRTLVAGVVLVLLGVSAVLVPALEAGRATFLALLLVPGVALLLWTALSWPSQVRGLALHAGAPRADAPAAWVWLLAALPLLLLWLGLLRAITTTWAVNEHPPGAGMFWWAAALGVLLVVFVAINQGRDLAAGTEPGWTEVAAWLAVSGVALGVSALPFPAAVWTGLGTVGVVVWFALVSVCGLTGLTLLGDRWAVRGALAITRVRRMPVILGLVLWGLVASTIDTDGRYYDVELLDPGRASTQVSAEVAFTRWYVGEGAPSAPTYGPGDVRSLVLVASSGGGVRAAFWTQEVWDCAFGAGCSDADQADRDRMQDVFFASGVSGGAVGLALVAAHERSGQEPATTFSHDFLAPAVAALFARDLPNSLLRLPLPGHDRSAALGDAFTEVEPELARPLSWAAGHTPYLALNATSVEDGCRFTLSTLTQASPQTRCTGVLADVPSHGPGAAPVRQGNRYLCDRDGVPQEVSLATAALVSARFPFVSPTGTLRNCQGEETFVLDGGMFDNSGGSSVTNVLEAIGPRMENVNKRQTFGCVVPRLLIIDSTFAPTASTEPDARPLQTLGPGLAVGAFYGNRSDRELVAAARTVEDAARQAKDDCGAGDTLANVVTIFPVAAGGAAAPLGWTLAQSTQATMREQLPTETNCQELPGQVPAATSTGPATDSTDISPSEQGREEHLRRLCADIQAVHGWLP</sequence>